<evidence type="ECO:0000313" key="5">
    <source>
        <dbReference type="Proteomes" id="UP000005839"/>
    </source>
</evidence>
<dbReference type="RefSeq" id="WP_005502392.1">
    <property type="nucleotide sequence ID" value="NZ_ABIC01000048.1"/>
</dbReference>
<keyword evidence="5" id="KW-1185">Reference proteome</keyword>
<evidence type="ECO:0000256" key="3">
    <source>
        <dbReference type="ARBA" id="ARBA00022729"/>
    </source>
</evidence>
<dbReference type="STRING" id="314608.KT99_10758"/>
<evidence type="ECO:0000256" key="2">
    <source>
        <dbReference type="ARBA" id="ARBA00014024"/>
    </source>
</evidence>
<dbReference type="InterPro" id="IPR018900">
    <property type="entry name" value="Curli_CsgE"/>
</dbReference>
<reference evidence="4 5" key="1">
    <citation type="submission" date="2007-10" db="EMBL/GenBank/DDBJ databases">
        <authorList>
            <person name="Yayanos A."/>
            <person name="Ferriera S."/>
            <person name="Johnson J."/>
            <person name="Kravitz S."/>
            <person name="Halpern A."/>
            <person name="Remington K."/>
            <person name="Beeson K."/>
            <person name="Tran B."/>
            <person name="Rogers Y.-H."/>
            <person name="Friedman R."/>
            <person name="Venter J.C."/>
        </authorList>
    </citation>
    <scope>NUCLEOTIDE SEQUENCE [LARGE SCALE GENOMIC DNA]</scope>
    <source>
        <strain evidence="4 5">KT99</strain>
    </source>
</reference>
<gene>
    <name evidence="4" type="ORF">KT99_10758</name>
</gene>
<dbReference type="EMBL" id="ABIC01000048">
    <property type="protein sequence ID" value="EDP99209.1"/>
    <property type="molecule type" value="Genomic_DNA"/>
</dbReference>
<comment type="function">
    <text evidence="1">May be involved in the biogenesis of curli organelles.</text>
</comment>
<dbReference type="AlphaFoldDB" id="A9DHI1"/>
<accession>A9DHI1</accession>
<evidence type="ECO:0000256" key="1">
    <source>
        <dbReference type="ARBA" id="ARBA00003989"/>
    </source>
</evidence>
<protein>
    <recommendedName>
        <fullName evidence="2">Curli production assembly/transport component CsgE</fullName>
    </recommendedName>
</protein>
<proteinExistence type="predicted"/>
<dbReference type="Pfam" id="PF10627">
    <property type="entry name" value="CsgE"/>
    <property type="match status" value="1"/>
</dbReference>
<sequence length="146" mass="16252">MAFFISANDLPKVEIKSKQALESQNISDAKPKREADLVDGLILNRAMTRVGHRFYREFVLAYRDIGGISSHSGLSIVERATARSGSKITILHNRKPIYITVVSPVSRNIDDQAAAAASRVNQTLRQNKKQASWAQFLDPDLAPDEF</sequence>
<keyword evidence="3" id="KW-0732">Signal</keyword>
<name>A9DHI1_9GAMM</name>
<organism evidence="4 5">
    <name type="scientific">Shewanella benthica KT99</name>
    <dbReference type="NCBI Taxonomy" id="314608"/>
    <lineage>
        <taxon>Bacteria</taxon>
        <taxon>Pseudomonadati</taxon>
        <taxon>Pseudomonadota</taxon>
        <taxon>Gammaproteobacteria</taxon>
        <taxon>Alteromonadales</taxon>
        <taxon>Shewanellaceae</taxon>
        <taxon>Shewanella</taxon>
    </lineage>
</organism>
<comment type="caution">
    <text evidence="4">The sequence shown here is derived from an EMBL/GenBank/DDBJ whole genome shotgun (WGS) entry which is preliminary data.</text>
</comment>
<evidence type="ECO:0000313" key="4">
    <source>
        <dbReference type="EMBL" id="EDP99209.1"/>
    </source>
</evidence>
<dbReference type="Proteomes" id="UP000005839">
    <property type="component" value="Unassembled WGS sequence"/>
</dbReference>